<name>A0ACC2SFK3_9FUNG</name>
<gene>
    <name evidence="1" type="primary">kes1</name>
    <name evidence="1" type="ORF">DSO57_1023391</name>
</gene>
<evidence type="ECO:0000313" key="2">
    <source>
        <dbReference type="Proteomes" id="UP001165960"/>
    </source>
</evidence>
<dbReference type="Proteomes" id="UP001165960">
    <property type="component" value="Unassembled WGS sequence"/>
</dbReference>
<protein>
    <submittedName>
        <fullName evidence="1">Oxysterol-binding protein 4</fullName>
    </submittedName>
</protein>
<accession>A0ACC2SFK3</accession>
<reference evidence="1" key="1">
    <citation type="submission" date="2022-04" db="EMBL/GenBank/DDBJ databases">
        <title>Genome of the entomopathogenic fungus Entomophthora muscae.</title>
        <authorList>
            <person name="Elya C."/>
            <person name="Lovett B.R."/>
            <person name="Lee E."/>
            <person name="Macias A.M."/>
            <person name="Hajek A.E."/>
            <person name="De Bivort B.L."/>
            <person name="Kasson M.T."/>
            <person name="De Fine Licht H.H."/>
            <person name="Stajich J.E."/>
        </authorList>
    </citation>
    <scope>NUCLEOTIDE SEQUENCE</scope>
    <source>
        <strain evidence="1">Berkeley</strain>
    </source>
</reference>
<dbReference type="EMBL" id="QTSX02005092">
    <property type="protein sequence ID" value="KAJ9061141.1"/>
    <property type="molecule type" value="Genomic_DNA"/>
</dbReference>
<comment type="caution">
    <text evidence="1">The sequence shown here is derived from an EMBL/GenBank/DDBJ whole genome shotgun (WGS) entry which is preliminary data.</text>
</comment>
<proteinExistence type="predicted"/>
<keyword evidence="2" id="KW-1185">Reference proteome</keyword>
<sequence length="277" mass="30787">MSTAKSSPDTNSDSMTKDESQVAEHVSAEDKSSFYSFIKTVASFSGDLSQLTCPGFLLCGSSILEYCSHYGDYPVLFNDIARANDSLERTAAVTRWFLSTLYGSFRSRCKDTFEKKPYNPILGEKFMCQLKDADENILNLRCEQVSHHPPVSALYLESPSAGVYLIGHCGQKSKFKGTSIKVEQVGHVTVSVLGCDEYFVITLPGTNIRSLVTGRPFLDLYGESYVYSSAGYVATIVYQQKPWFGGDYFGIEGNIKDSSGKILKNISGKMDRRVYYH</sequence>
<evidence type="ECO:0000313" key="1">
    <source>
        <dbReference type="EMBL" id="KAJ9061141.1"/>
    </source>
</evidence>
<organism evidence="1 2">
    <name type="scientific">Entomophthora muscae</name>
    <dbReference type="NCBI Taxonomy" id="34485"/>
    <lineage>
        <taxon>Eukaryota</taxon>
        <taxon>Fungi</taxon>
        <taxon>Fungi incertae sedis</taxon>
        <taxon>Zoopagomycota</taxon>
        <taxon>Entomophthoromycotina</taxon>
        <taxon>Entomophthoromycetes</taxon>
        <taxon>Entomophthorales</taxon>
        <taxon>Entomophthoraceae</taxon>
        <taxon>Entomophthora</taxon>
    </lineage>
</organism>